<proteinExistence type="predicted"/>
<evidence type="ECO:0000313" key="3">
    <source>
        <dbReference type="Proteomes" id="UP000769157"/>
    </source>
</evidence>
<accession>A0A9P8SZ58</accession>
<sequence length="169" mass="18961">MFQARPQRIGNKHTAAHHKASDDEQTPTATNSDVIHQKPRNQCREQVYDGIDSGDDKRGFSFKSNLLEDQRSVVTNKIDTIELGKEERGCTNSNDFAVLDNSGPPAPPFNFGLFFFVFNNVLDGKELFLGLVGIRIVIIEELEDSVSFVVAIHCQKPTRRLDNVKATEK</sequence>
<comment type="caution">
    <text evidence="2">The sequence shown here is derived from an EMBL/GenBank/DDBJ whole genome shotgun (WGS) entry which is preliminary data.</text>
</comment>
<evidence type="ECO:0000313" key="2">
    <source>
        <dbReference type="EMBL" id="KAH3660393.1"/>
    </source>
</evidence>
<gene>
    <name evidence="2" type="ORF">OGAPHI_006979</name>
</gene>
<organism evidence="2 3">
    <name type="scientific">Ogataea philodendri</name>
    <dbReference type="NCBI Taxonomy" id="1378263"/>
    <lineage>
        <taxon>Eukaryota</taxon>
        <taxon>Fungi</taxon>
        <taxon>Dikarya</taxon>
        <taxon>Ascomycota</taxon>
        <taxon>Saccharomycotina</taxon>
        <taxon>Pichiomycetes</taxon>
        <taxon>Pichiales</taxon>
        <taxon>Pichiaceae</taxon>
        <taxon>Ogataea</taxon>
    </lineage>
</organism>
<evidence type="ECO:0000256" key="1">
    <source>
        <dbReference type="SAM" id="MobiDB-lite"/>
    </source>
</evidence>
<protein>
    <submittedName>
        <fullName evidence="2">Uncharacterized protein</fullName>
    </submittedName>
</protein>
<dbReference type="GeneID" id="70238943"/>
<keyword evidence="3" id="KW-1185">Reference proteome</keyword>
<dbReference type="EMBL" id="JAEUBE010000504">
    <property type="protein sequence ID" value="KAH3660393.1"/>
    <property type="molecule type" value="Genomic_DNA"/>
</dbReference>
<dbReference type="Proteomes" id="UP000769157">
    <property type="component" value="Unassembled WGS sequence"/>
</dbReference>
<dbReference type="AlphaFoldDB" id="A0A9P8SZ58"/>
<reference evidence="2" key="2">
    <citation type="submission" date="2021-01" db="EMBL/GenBank/DDBJ databases">
        <authorList>
            <person name="Schikora-Tamarit M.A."/>
        </authorList>
    </citation>
    <scope>NUCLEOTIDE SEQUENCE</scope>
    <source>
        <strain evidence="2">CBS6075</strain>
    </source>
</reference>
<name>A0A9P8SZ58_9ASCO</name>
<dbReference type="RefSeq" id="XP_046058096.1">
    <property type="nucleotide sequence ID" value="XM_046208323.1"/>
</dbReference>
<reference evidence="2" key="1">
    <citation type="journal article" date="2021" name="Open Biol.">
        <title>Shared evolutionary footprints suggest mitochondrial oxidative damage underlies multiple complex I losses in fungi.</title>
        <authorList>
            <person name="Schikora-Tamarit M.A."/>
            <person name="Marcet-Houben M."/>
            <person name="Nosek J."/>
            <person name="Gabaldon T."/>
        </authorList>
    </citation>
    <scope>NUCLEOTIDE SEQUENCE</scope>
    <source>
        <strain evidence="2">CBS6075</strain>
    </source>
</reference>
<feature type="region of interest" description="Disordered" evidence="1">
    <location>
        <begin position="1"/>
        <end position="42"/>
    </location>
</feature>